<reference evidence="5" key="2">
    <citation type="journal article" date="2021" name="Syst. Appl. Microbiol.">
        <title>Roseomonas hellenica sp. nov., isolated from roots of wild-growing Alkanna tinctoria.</title>
        <authorList>
            <person name="Rat A."/>
            <person name="Naranjo H.D."/>
            <person name="Lebbe L."/>
            <person name="Cnockaert M."/>
            <person name="Krigas N."/>
            <person name="Grigoriadou K."/>
            <person name="Maloupa E."/>
            <person name="Willems A."/>
        </authorList>
    </citation>
    <scope>NUCLEOTIDE SEQUENCE</scope>
    <source>
        <strain evidence="5">LMG 31228</strain>
    </source>
</reference>
<keyword evidence="2" id="KW-0238">DNA-binding</keyword>
<reference evidence="5" key="1">
    <citation type="submission" date="2020-01" db="EMBL/GenBank/DDBJ databases">
        <authorList>
            <person name="Rat A."/>
        </authorList>
    </citation>
    <scope>NUCLEOTIDE SEQUENCE</scope>
    <source>
        <strain evidence="5">LMG 31228</strain>
    </source>
</reference>
<keyword evidence="6" id="KW-1185">Reference proteome</keyword>
<evidence type="ECO:0000313" key="6">
    <source>
        <dbReference type="Proteomes" id="UP001138709"/>
    </source>
</evidence>
<dbReference type="SUPFAM" id="SSF46785">
    <property type="entry name" value="Winged helix' DNA-binding domain"/>
    <property type="match status" value="1"/>
</dbReference>
<proteinExistence type="predicted"/>
<dbReference type="InterPro" id="IPR011991">
    <property type="entry name" value="ArsR-like_HTH"/>
</dbReference>
<feature type="domain" description="HTH arsR-type" evidence="4">
    <location>
        <begin position="30"/>
        <end position="124"/>
    </location>
</feature>
<dbReference type="InterPro" id="IPR051011">
    <property type="entry name" value="Metal_resp_trans_reg"/>
</dbReference>
<evidence type="ECO:0000256" key="2">
    <source>
        <dbReference type="ARBA" id="ARBA00023125"/>
    </source>
</evidence>
<sequence>MSRAGLAVVGCRGRGCGIVKEWRVRARTRIGEDLVVELAETFRLMSDPTRLKIILACLDAPAAVGEMAERLGISASLVSHHLRLLRAARLLQADRRGRQVFYVVGDEHIRSMLTDMVDHVSEEDQTETET</sequence>
<comment type="caution">
    <text evidence="5">The sequence shown here is derived from an EMBL/GenBank/DDBJ whole genome shotgun (WGS) entry which is preliminary data.</text>
</comment>
<evidence type="ECO:0000259" key="4">
    <source>
        <dbReference type="PROSITE" id="PS50987"/>
    </source>
</evidence>
<dbReference type="GO" id="GO:0003677">
    <property type="term" value="F:DNA binding"/>
    <property type="evidence" value="ECO:0007669"/>
    <property type="project" value="UniProtKB-KW"/>
</dbReference>
<dbReference type="InterPro" id="IPR036390">
    <property type="entry name" value="WH_DNA-bd_sf"/>
</dbReference>
<dbReference type="GO" id="GO:0003700">
    <property type="term" value="F:DNA-binding transcription factor activity"/>
    <property type="evidence" value="ECO:0007669"/>
    <property type="project" value="InterPro"/>
</dbReference>
<accession>A0A9X9XBB7</accession>
<keyword evidence="3" id="KW-0804">Transcription</keyword>
<dbReference type="InterPro" id="IPR036388">
    <property type="entry name" value="WH-like_DNA-bd_sf"/>
</dbReference>
<keyword evidence="1" id="KW-0805">Transcription regulation</keyword>
<dbReference type="NCBIfam" id="NF033788">
    <property type="entry name" value="HTH_metalloreg"/>
    <property type="match status" value="1"/>
</dbReference>
<evidence type="ECO:0000256" key="3">
    <source>
        <dbReference type="ARBA" id="ARBA00023163"/>
    </source>
</evidence>
<dbReference type="PRINTS" id="PR00778">
    <property type="entry name" value="HTHARSR"/>
</dbReference>
<dbReference type="PROSITE" id="PS50987">
    <property type="entry name" value="HTH_ARSR_2"/>
    <property type="match status" value="1"/>
</dbReference>
<dbReference type="AlphaFoldDB" id="A0A9X9XBB7"/>
<organism evidence="5 6">
    <name type="scientific">Neoroseomonas eburnea</name>
    <dbReference type="NCBI Taxonomy" id="1346889"/>
    <lineage>
        <taxon>Bacteria</taxon>
        <taxon>Pseudomonadati</taxon>
        <taxon>Pseudomonadota</taxon>
        <taxon>Alphaproteobacteria</taxon>
        <taxon>Acetobacterales</taxon>
        <taxon>Acetobacteraceae</taxon>
        <taxon>Neoroseomonas</taxon>
    </lineage>
</organism>
<dbReference type="CDD" id="cd00090">
    <property type="entry name" value="HTH_ARSR"/>
    <property type="match status" value="1"/>
</dbReference>
<protein>
    <submittedName>
        <fullName evidence="5">Winged helix-turn-helix transcriptional regulator</fullName>
    </submittedName>
</protein>
<dbReference type="SMART" id="SM00418">
    <property type="entry name" value="HTH_ARSR"/>
    <property type="match status" value="1"/>
</dbReference>
<dbReference type="Pfam" id="PF01022">
    <property type="entry name" value="HTH_5"/>
    <property type="match status" value="1"/>
</dbReference>
<dbReference type="PANTHER" id="PTHR43132:SF6">
    <property type="entry name" value="HTH-TYPE TRANSCRIPTIONAL REPRESSOR CZRA"/>
    <property type="match status" value="1"/>
</dbReference>
<dbReference type="Proteomes" id="UP001138709">
    <property type="component" value="Unassembled WGS sequence"/>
</dbReference>
<dbReference type="Gene3D" id="1.10.10.10">
    <property type="entry name" value="Winged helix-like DNA-binding domain superfamily/Winged helix DNA-binding domain"/>
    <property type="match status" value="1"/>
</dbReference>
<dbReference type="InterPro" id="IPR001845">
    <property type="entry name" value="HTH_ArsR_DNA-bd_dom"/>
</dbReference>
<evidence type="ECO:0000256" key="1">
    <source>
        <dbReference type="ARBA" id="ARBA00023015"/>
    </source>
</evidence>
<name>A0A9X9XBB7_9PROT</name>
<dbReference type="PANTHER" id="PTHR43132">
    <property type="entry name" value="ARSENICAL RESISTANCE OPERON REPRESSOR ARSR-RELATED"/>
    <property type="match status" value="1"/>
</dbReference>
<evidence type="ECO:0000313" key="5">
    <source>
        <dbReference type="EMBL" id="MBR0681003.1"/>
    </source>
</evidence>
<dbReference type="EMBL" id="JAAEDL010000009">
    <property type="protein sequence ID" value="MBR0681003.1"/>
    <property type="molecule type" value="Genomic_DNA"/>
</dbReference>
<gene>
    <name evidence="5" type="ORF">GXW74_10935</name>
</gene>